<feature type="non-terminal residue" evidence="1">
    <location>
        <position position="1"/>
    </location>
</feature>
<proteinExistence type="predicted"/>
<comment type="caution">
    <text evidence="1">The sequence shown here is derived from an EMBL/GenBank/DDBJ whole genome shotgun (WGS) entry which is preliminary data.</text>
</comment>
<dbReference type="EMBL" id="BARU01014817">
    <property type="protein sequence ID" value="GAH37116.1"/>
    <property type="molecule type" value="Genomic_DNA"/>
</dbReference>
<reference evidence="1" key="1">
    <citation type="journal article" date="2014" name="Front. Microbiol.">
        <title>High frequency of phylogenetically diverse reductive dehalogenase-homologous genes in deep subseafloor sedimentary metagenomes.</title>
        <authorList>
            <person name="Kawai M."/>
            <person name="Futagami T."/>
            <person name="Toyoda A."/>
            <person name="Takaki Y."/>
            <person name="Nishi S."/>
            <person name="Hori S."/>
            <person name="Arai W."/>
            <person name="Tsubouchi T."/>
            <person name="Morono Y."/>
            <person name="Uchiyama I."/>
            <person name="Ito T."/>
            <person name="Fujiyama A."/>
            <person name="Inagaki F."/>
            <person name="Takami H."/>
        </authorList>
    </citation>
    <scope>NUCLEOTIDE SEQUENCE</scope>
    <source>
        <strain evidence="1">Expedition CK06-06</strain>
    </source>
</reference>
<sequence>GRYEADGYFYTIEVVSDIRSLSILMTNSTLDAGDISVQFSDDNITWVDHNNQPGQDYLIDGYESLDLRDSDIEKRGSYFQWRLLWV</sequence>
<name>X1EUQ9_9ZZZZ</name>
<organism evidence="1">
    <name type="scientific">marine sediment metagenome</name>
    <dbReference type="NCBI Taxonomy" id="412755"/>
    <lineage>
        <taxon>unclassified sequences</taxon>
        <taxon>metagenomes</taxon>
        <taxon>ecological metagenomes</taxon>
    </lineage>
</organism>
<protein>
    <submittedName>
        <fullName evidence="1">Uncharacterized protein</fullName>
    </submittedName>
</protein>
<gene>
    <name evidence="1" type="ORF">S03H2_25915</name>
</gene>
<dbReference type="AlphaFoldDB" id="X1EUQ9"/>
<accession>X1EUQ9</accession>
<evidence type="ECO:0000313" key="1">
    <source>
        <dbReference type="EMBL" id="GAH37116.1"/>
    </source>
</evidence>